<organism evidence="10 11">
    <name type="scientific">Hypnocyclicus thermotrophus</name>
    <dbReference type="NCBI Taxonomy" id="1627895"/>
    <lineage>
        <taxon>Bacteria</taxon>
        <taxon>Fusobacteriati</taxon>
        <taxon>Fusobacteriota</taxon>
        <taxon>Fusobacteriia</taxon>
        <taxon>Fusobacteriales</taxon>
        <taxon>Fusobacteriaceae</taxon>
        <taxon>Hypnocyclicus</taxon>
    </lineage>
</organism>
<dbReference type="Gene3D" id="1.10.8.100">
    <property type="entry name" value="Ribosomal RNA adenine dimethylase-like, domain 2"/>
    <property type="match status" value="1"/>
</dbReference>
<keyword evidence="3 7" id="KW-0489">Methyltransferase</keyword>
<evidence type="ECO:0000259" key="9">
    <source>
        <dbReference type="SMART" id="SM00650"/>
    </source>
</evidence>
<dbReference type="InterPro" id="IPR020596">
    <property type="entry name" value="rRNA_Ade_Mease_Trfase_CS"/>
</dbReference>
<reference evidence="10 11" key="1">
    <citation type="submission" date="2019-03" db="EMBL/GenBank/DDBJ databases">
        <title>Genomic Encyclopedia of Type Strains, Phase IV (KMG-IV): sequencing the most valuable type-strain genomes for metagenomic binning, comparative biology and taxonomic classification.</title>
        <authorList>
            <person name="Goeker M."/>
        </authorList>
    </citation>
    <scope>NUCLEOTIDE SEQUENCE [LARGE SCALE GENOMIC DNA]</scope>
    <source>
        <strain evidence="10 11">DSM 100055</strain>
    </source>
</reference>
<dbReference type="PANTHER" id="PTHR11727:SF7">
    <property type="entry name" value="DIMETHYLADENOSINE TRANSFERASE-RELATED"/>
    <property type="match status" value="1"/>
</dbReference>
<dbReference type="SMART" id="SM00650">
    <property type="entry name" value="rADc"/>
    <property type="match status" value="1"/>
</dbReference>
<dbReference type="GO" id="GO:0005829">
    <property type="term" value="C:cytosol"/>
    <property type="evidence" value="ECO:0007669"/>
    <property type="project" value="TreeGrafter"/>
</dbReference>
<sequence>MNFKHKKKFGQNFLTNQDEVLNKIIEVSSVNANDSILEIGPGEGALTGYLLDIVNDVICVEIDKELEKILLKKYNTRKNFKLIMQDILKVDFDKEISKKVKVVANIPYYITSPIINKLIENRKYVEEIYIMVQKEVAERICSKKGKNRSILTLSVEYFGEAEYLFTIPKEYFTPVPKVDSAFMSIKLYKDNRYLDRVDEKTFFRFVKAAFSNKRKNIVNNLKTLGYSREIIEKNLEKLYLSNNLRAENLSIDNFIDLIILFKNGDVNV</sequence>
<dbReference type="Gene3D" id="3.40.50.150">
    <property type="entry name" value="Vaccinia Virus protein VP39"/>
    <property type="match status" value="1"/>
</dbReference>
<dbReference type="EC" id="2.1.1.182" evidence="7"/>
<feature type="binding site" evidence="7 8">
    <location>
        <position position="61"/>
    </location>
    <ligand>
        <name>S-adenosyl-L-methionine</name>
        <dbReference type="ChEBI" id="CHEBI:59789"/>
    </ligand>
</feature>
<gene>
    <name evidence="7" type="primary">rsmA</name>
    <name evidence="7" type="synonym">ksgA</name>
    <name evidence="10" type="ORF">EV215_1602</name>
</gene>
<dbReference type="RefSeq" id="WP_134113470.1">
    <property type="nucleotide sequence ID" value="NZ_SOBG01000007.1"/>
</dbReference>
<protein>
    <recommendedName>
        <fullName evidence="7">Ribosomal RNA small subunit methyltransferase A</fullName>
        <ecNumber evidence="7">2.1.1.182</ecNumber>
    </recommendedName>
    <alternativeName>
        <fullName evidence="7">16S rRNA (adenine(1518)-N(6)/adenine(1519)-N(6))-dimethyltransferase</fullName>
    </alternativeName>
    <alternativeName>
        <fullName evidence="7">16S rRNA dimethyladenosine transferase</fullName>
    </alternativeName>
    <alternativeName>
        <fullName evidence="7">16S rRNA dimethylase</fullName>
    </alternativeName>
    <alternativeName>
        <fullName evidence="7">S-adenosylmethionine-6-N', N'-adenosyl(rRNA) dimethyltransferase</fullName>
    </alternativeName>
</protein>
<evidence type="ECO:0000256" key="3">
    <source>
        <dbReference type="ARBA" id="ARBA00022603"/>
    </source>
</evidence>
<evidence type="ECO:0000256" key="8">
    <source>
        <dbReference type="PROSITE-ProRule" id="PRU01026"/>
    </source>
</evidence>
<dbReference type="AlphaFoldDB" id="A0AA46DXL3"/>
<dbReference type="GO" id="GO:0052908">
    <property type="term" value="F:16S rRNA (adenine(1518)-N(6)/adenine(1519)-N(6))-dimethyltransferase activity"/>
    <property type="evidence" value="ECO:0007669"/>
    <property type="project" value="UniProtKB-EC"/>
</dbReference>
<dbReference type="InterPro" id="IPR023165">
    <property type="entry name" value="rRNA_Ade_diMease-like_C"/>
</dbReference>
<comment type="caution">
    <text evidence="10">The sequence shown here is derived from an EMBL/GenBank/DDBJ whole genome shotgun (WGS) entry which is preliminary data.</text>
</comment>
<dbReference type="PANTHER" id="PTHR11727">
    <property type="entry name" value="DIMETHYLADENOSINE TRANSFERASE"/>
    <property type="match status" value="1"/>
</dbReference>
<evidence type="ECO:0000256" key="6">
    <source>
        <dbReference type="ARBA" id="ARBA00022884"/>
    </source>
</evidence>
<dbReference type="NCBIfam" id="TIGR00755">
    <property type="entry name" value="ksgA"/>
    <property type="match status" value="1"/>
</dbReference>
<accession>A0AA46DXL3</accession>
<comment type="similarity">
    <text evidence="7">Belongs to the class I-like SAM-binding methyltransferase superfamily. rRNA adenine N(6)-methyltransferase family. RsmA subfamily.</text>
</comment>
<evidence type="ECO:0000256" key="1">
    <source>
        <dbReference type="ARBA" id="ARBA00022490"/>
    </source>
</evidence>
<dbReference type="EMBL" id="SOBG01000007">
    <property type="protein sequence ID" value="TDT68535.1"/>
    <property type="molecule type" value="Genomic_DNA"/>
</dbReference>
<evidence type="ECO:0000313" key="10">
    <source>
        <dbReference type="EMBL" id="TDT68535.1"/>
    </source>
</evidence>
<dbReference type="InterPro" id="IPR011530">
    <property type="entry name" value="rRNA_adenine_dimethylase"/>
</dbReference>
<evidence type="ECO:0000256" key="5">
    <source>
        <dbReference type="ARBA" id="ARBA00022691"/>
    </source>
</evidence>
<dbReference type="SUPFAM" id="SSF53335">
    <property type="entry name" value="S-adenosyl-L-methionine-dependent methyltransferases"/>
    <property type="match status" value="1"/>
</dbReference>
<proteinExistence type="inferred from homology"/>
<keyword evidence="6 7" id="KW-0694">RNA-binding</keyword>
<dbReference type="InterPro" id="IPR001737">
    <property type="entry name" value="KsgA/Erm"/>
</dbReference>
<keyword evidence="2 7" id="KW-0698">rRNA processing</keyword>
<keyword evidence="5 7" id="KW-0949">S-adenosyl-L-methionine</keyword>
<dbReference type="Pfam" id="PF00398">
    <property type="entry name" value="RrnaAD"/>
    <property type="match status" value="1"/>
</dbReference>
<evidence type="ECO:0000313" key="11">
    <source>
        <dbReference type="Proteomes" id="UP000294678"/>
    </source>
</evidence>
<evidence type="ECO:0000256" key="7">
    <source>
        <dbReference type="HAMAP-Rule" id="MF_00607"/>
    </source>
</evidence>
<feature type="binding site" evidence="7 8">
    <location>
        <position position="40"/>
    </location>
    <ligand>
        <name>S-adenosyl-L-methionine</name>
        <dbReference type="ChEBI" id="CHEBI:59789"/>
    </ligand>
</feature>
<comment type="catalytic activity">
    <reaction evidence="7">
        <text>adenosine(1518)/adenosine(1519) in 16S rRNA + 4 S-adenosyl-L-methionine = N(6)-dimethyladenosine(1518)/N(6)-dimethyladenosine(1519) in 16S rRNA + 4 S-adenosyl-L-homocysteine + 4 H(+)</text>
        <dbReference type="Rhea" id="RHEA:19609"/>
        <dbReference type="Rhea" id="RHEA-COMP:10232"/>
        <dbReference type="Rhea" id="RHEA-COMP:10233"/>
        <dbReference type="ChEBI" id="CHEBI:15378"/>
        <dbReference type="ChEBI" id="CHEBI:57856"/>
        <dbReference type="ChEBI" id="CHEBI:59789"/>
        <dbReference type="ChEBI" id="CHEBI:74411"/>
        <dbReference type="ChEBI" id="CHEBI:74493"/>
        <dbReference type="EC" id="2.1.1.182"/>
    </reaction>
</comment>
<evidence type="ECO:0000256" key="2">
    <source>
        <dbReference type="ARBA" id="ARBA00022552"/>
    </source>
</evidence>
<comment type="subcellular location">
    <subcellularLocation>
        <location evidence="7">Cytoplasm</location>
    </subcellularLocation>
</comment>
<dbReference type="PROSITE" id="PS01131">
    <property type="entry name" value="RRNA_A_DIMETH"/>
    <property type="match status" value="1"/>
</dbReference>
<evidence type="ECO:0000256" key="4">
    <source>
        <dbReference type="ARBA" id="ARBA00022679"/>
    </source>
</evidence>
<dbReference type="InterPro" id="IPR029063">
    <property type="entry name" value="SAM-dependent_MTases_sf"/>
</dbReference>
<feature type="binding site" evidence="7 8">
    <location>
        <position position="14"/>
    </location>
    <ligand>
        <name>S-adenosyl-L-methionine</name>
        <dbReference type="ChEBI" id="CHEBI:59789"/>
    </ligand>
</feature>
<dbReference type="CDD" id="cd02440">
    <property type="entry name" value="AdoMet_MTases"/>
    <property type="match status" value="1"/>
</dbReference>
<feature type="binding site" evidence="7 8">
    <location>
        <position position="12"/>
    </location>
    <ligand>
        <name>S-adenosyl-L-methionine</name>
        <dbReference type="ChEBI" id="CHEBI:59789"/>
    </ligand>
</feature>
<dbReference type="GO" id="GO:0003723">
    <property type="term" value="F:RNA binding"/>
    <property type="evidence" value="ECO:0007669"/>
    <property type="project" value="UniProtKB-UniRule"/>
</dbReference>
<dbReference type="PROSITE" id="PS51689">
    <property type="entry name" value="SAM_RNA_A_N6_MT"/>
    <property type="match status" value="1"/>
</dbReference>
<dbReference type="InterPro" id="IPR020598">
    <property type="entry name" value="rRNA_Ade_methylase_Trfase_N"/>
</dbReference>
<name>A0AA46DXL3_9FUSO</name>
<comment type="function">
    <text evidence="7">Specifically dimethylates two adjacent adenosines (A1518 and A1519) in the loop of a conserved hairpin near the 3'-end of 16S rRNA in the 30S particle. May play a critical role in biogenesis of 30S subunits.</text>
</comment>
<feature type="binding site" evidence="7 8">
    <location>
        <position position="105"/>
    </location>
    <ligand>
        <name>S-adenosyl-L-methionine</name>
        <dbReference type="ChEBI" id="CHEBI:59789"/>
    </ligand>
</feature>
<keyword evidence="11" id="KW-1185">Reference proteome</keyword>
<dbReference type="Proteomes" id="UP000294678">
    <property type="component" value="Unassembled WGS sequence"/>
</dbReference>
<keyword evidence="1 7" id="KW-0963">Cytoplasm</keyword>
<feature type="binding site" evidence="7 8">
    <location>
        <position position="86"/>
    </location>
    <ligand>
        <name>S-adenosyl-L-methionine</name>
        <dbReference type="ChEBI" id="CHEBI:59789"/>
    </ligand>
</feature>
<dbReference type="HAMAP" id="MF_00607">
    <property type="entry name" value="16SrRNA_methyltr_A"/>
    <property type="match status" value="1"/>
</dbReference>
<keyword evidence="4 7" id="KW-0808">Transferase</keyword>
<feature type="domain" description="Ribosomal RNA adenine methylase transferase N-terminal" evidence="9">
    <location>
        <begin position="20"/>
        <end position="189"/>
    </location>
</feature>